<gene>
    <name evidence="1" type="ORF">Abor_016_002</name>
</gene>
<dbReference type="Proteomes" id="UP000032670">
    <property type="component" value="Unassembled WGS sequence"/>
</dbReference>
<dbReference type="InterPro" id="IPR029055">
    <property type="entry name" value="Ntn_hydrolases_N"/>
</dbReference>
<reference evidence="1 2" key="1">
    <citation type="submission" date="2012-11" db="EMBL/GenBank/DDBJ databases">
        <title>Whole genome sequence of Acetobacter orientalis 21F-2.</title>
        <authorList>
            <person name="Azuma Y."/>
            <person name="Higashiura N."/>
            <person name="Hirakawa H."/>
            <person name="Matsushita K."/>
        </authorList>
    </citation>
    <scope>NUCLEOTIDE SEQUENCE [LARGE SCALE GENOMIC DNA]</scope>
    <source>
        <strain evidence="1 2">21F-2</strain>
    </source>
</reference>
<dbReference type="Pfam" id="PF01019">
    <property type="entry name" value="G_glu_transpept"/>
    <property type="match status" value="1"/>
</dbReference>
<dbReference type="EMBL" id="BAMX01000016">
    <property type="protein sequence ID" value="GAN66121.1"/>
    <property type="molecule type" value="Genomic_DNA"/>
</dbReference>
<dbReference type="STRING" id="1231341.Abor_016_002"/>
<sequence length="530" mass="56594">MLHTFHATRGMVTSPHHLASQSGLDVLKKGGTALEAVIATAATLSAVYPHMTGLGGDAFWLIAYPDGRTCVIEACGAAATNATLALYKEAGHSTMPWRGGLAANSMAGTVSGWQKALQQSAALKPNLPLQDLLQDAIYYAEQGYAVSDSEATLLREKQAELAHNPAFMAAYAGKEALVAHAEIRRNPALGRTLRHLATDGLESFYTGTVAKALAADLAATGSPLTLQDFATYSATLTQPLQTDTKGCTLYNTPPPTQGVASLAILKLFDTLYAPHAESFAHVHGLVEATKQAFLYRNAHVGDPAFMTECAQSFLNNTKRITQLADSIDMQKALPWSAPSQQGDTTWMGAIDASGVAVSMIQSLYFEFGSGVFLPQTGVIWQNRGSSFQLAETGWNVLKPGRKPFHTLNPALARFPDGRTMVYGTMGGEGQPQTQAALFSRYARYGTPLQQAVTAPRWLLGRTWGMESVSLKIENNFSPHVVQQLKDAGHDVELVPAFSAMMGHAGAIVRHQTGVLEGASDPRSDGCVAAF</sequence>
<evidence type="ECO:0000313" key="2">
    <source>
        <dbReference type="Proteomes" id="UP000032670"/>
    </source>
</evidence>
<dbReference type="InterPro" id="IPR043137">
    <property type="entry name" value="GGT_ssub_C"/>
</dbReference>
<dbReference type="InterPro" id="IPR043138">
    <property type="entry name" value="GGT_lsub"/>
</dbReference>
<dbReference type="Gene3D" id="1.10.246.130">
    <property type="match status" value="1"/>
</dbReference>
<accession>A0A6N3SY59</accession>
<comment type="caution">
    <text evidence="1">The sequence shown here is derived from an EMBL/GenBank/DDBJ whole genome shotgun (WGS) entry which is preliminary data.</text>
</comment>
<dbReference type="RefSeq" id="WP_048841174.1">
    <property type="nucleotide sequence ID" value="NZ_BAMX01000016.1"/>
</dbReference>
<protein>
    <submittedName>
        <fullName evidence="1">Gamma-glutamyltranspeptidase</fullName>
    </submittedName>
</protein>
<dbReference type="SUPFAM" id="SSF56235">
    <property type="entry name" value="N-terminal nucleophile aminohydrolases (Ntn hydrolases)"/>
    <property type="match status" value="1"/>
</dbReference>
<dbReference type="GeneID" id="76204270"/>
<dbReference type="PRINTS" id="PR01210">
    <property type="entry name" value="GGTRANSPTASE"/>
</dbReference>
<keyword evidence="2" id="KW-1185">Reference proteome</keyword>
<dbReference type="AlphaFoldDB" id="A0A0D6NL49"/>
<name>A0A0D6NL49_9PROT</name>
<accession>A0A0D6NL49</accession>
<evidence type="ECO:0000313" key="1">
    <source>
        <dbReference type="EMBL" id="GAN66121.1"/>
    </source>
</evidence>
<dbReference type="InterPro" id="IPR052896">
    <property type="entry name" value="GGT-like_enzyme"/>
</dbReference>
<organism evidence="1 2">
    <name type="scientific">Acetobacter orientalis</name>
    <dbReference type="NCBI Taxonomy" id="146474"/>
    <lineage>
        <taxon>Bacteria</taxon>
        <taxon>Pseudomonadati</taxon>
        <taxon>Pseudomonadota</taxon>
        <taxon>Alphaproteobacteria</taxon>
        <taxon>Acetobacterales</taxon>
        <taxon>Acetobacteraceae</taxon>
        <taxon>Acetobacter</taxon>
    </lineage>
</organism>
<dbReference type="PANTHER" id="PTHR43881">
    <property type="entry name" value="GAMMA-GLUTAMYLTRANSPEPTIDASE (AFU_ORTHOLOGUE AFUA_4G13580)"/>
    <property type="match status" value="1"/>
</dbReference>
<dbReference type="Gene3D" id="3.60.20.40">
    <property type="match status" value="1"/>
</dbReference>
<proteinExistence type="predicted"/>
<dbReference type="PANTHER" id="PTHR43881:SF5">
    <property type="entry name" value="GAMMA-GLUTAMYLTRANSPEPTIDASE"/>
    <property type="match status" value="1"/>
</dbReference>